<sequence>MYSTDYPAEAIKPIKAAFKFMLPTRSTPGFKAQLPLDKLTAIRFEFISFTSSFFFPTTFVFHPASPSLNLASNLINAAFHCYDESLMKLRVESDDEKIAALVEAALQALDTDKETNTSEVTKPVARTSIPVAEPDEVSSIVSEAPQERVSAPFKLSSTPDLDNPVPDPSPAILSRETPLPSSSISSHVEPAAVDPGLCSMPTPVTGEKDRNNSTHDFQCMSGLTLVVSA</sequence>
<feature type="region of interest" description="Disordered" evidence="1">
    <location>
        <begin position="153"/>
        <end position="198"/>
    </location>
</feature>
<accession>A0A164Q593</accession>
<evidence type="ECO:0000313" key="2">
    <source>
        <dbReference type="EMBL" id="KZS89338.1"/>
    </source>
</evidence>
<organism evidence="2 3">
    <name type="scientific">Sistotremastrum niveocremeum HHB9708</name>
    <dbReference type="NCBI Taxonomy" id="1314777"/>
    <lineage>
        <taxon>Eukaryota</taxon>
        <taxon>Fungi</taxon>
        <taxon>Dikarya</taxon>
        <taxon>Basidiomycota</taxon>
        <taxon>Agaricomycotina</taxon>
        <taxon>Agaricomycetes</taxon>
        <taxon>Sistotremastrales</taxon>
        <taxon>Sistotremastraceae</taxon>
        <taxon>Sertulicium</taxon>
        <taxon>Sertulicium niveocremeum</taxon>
    </lineage>
</organism>
<dbReference type="AlphaFoldDB" id="A0A164Q593"/>
<reference evidence="2 3" key="1">
    <citation type="journal article" date="2016" name="Mol. Biol. Evol.">
        <title>Comparative Genomics of Early-Diverging Mushroom-Forming Fungi Provides Insights into the Origins of Lignocellulose Decay Capabilities.</title>
        <authorList>
            <person name="Nagy L.G."/>
            <person name="Riley R."/>
            <person name="Tritt A."/>
            <person name="Adam C."/>
            <person name="Daum C."/>
            <person name="Floudas D."/>
            <person name="Sun H."/>
            <person name="Yadav J.S."/>
            <person name="Pangilinan J."/>
            <person name="Larsson K.H."/>
            <person name="Matsuura K."/>
            <person name="Barry K."/>
            <person name="Labutti K."/>
            <person name="Kuo R."/>
            <person name="Ohm R.A."/>
            <person name="Bhattacharya S.S."/>
            <person name="Shirouzu T."/>
            <person name="Yoshinaga Y."/>
            <person name="Martin F.M."/>
            <person name="Grigoriev I.V."/>
            <person name="Hibbett D.S."/>
        </authorList>
    </citation>
    <scope>NUCLEOTIDE SEQUENCE [LARGE SCALE GENOMIC DNA]</scope>
    <source>
        <strain evidence="2 3">HHB9708</strain>
    </source>
</reference>
<protein>
    <submittedName>
        <fullName evidence="2">Uncharacterized protein</fullName>
    </submittedName>
</protein>
<proteinExistence type="predicted"/>
<keyword evidence="3" id="KW-1185">Reference proteome</keyword>
<dbReference type="Proteomes" id="UP000076722">
    <property type="component" value="Unassembled WGS sequence"/>
</dbReference>
<evidence type="ECO:0000313" key="3">
    <source>
        <dbReference type="Proteomes" id="UP000076722"/>
    </source>
</evidence>
<name>A0A164Q593_9AGAM</name>
<gene>
    <name evidence="2" type="ORF">SISNIDRAFT_469377</name>
</gene>
<dbReference type="OrthoDB" id="333905at2759"/>
<dbReference type="EMBL" id="KV419428">
    <property type="protein sequence ID" value="KZS89338.1"/>
    <property type="molecule type" value="Genomic_DNA"/>
</dbReference>
<evidence type="ECO:0000256" key="1">
    <source>
        <dbReference type="SAM" id="MobiDB-lite"/>
    </source>
</evidence>